<dbReference type="SUPFAM" id="SSF52266">
    <property type="entry name" value="SGNH hydrolase"/>
    <property type="match status" value="1"/>
</dbReference>
<sequence>MKLFIKRSAPVLGLLGLGLAGCQPDIDAPKVSAGSADFSRYVSVGNSLTGGTADGGQYRESQLNSYPNILASQFALVGGGTFLQALFSETQSNGSGYLRLAGFTPATATSLPAPITASVTTNLAIRGAVPTRTSPLPRPQPLYTKDLSDINNLGIDGIRMSDITTAGFGNSASTGGTFAAPTPVFNAYFERITPDGSNESYLDRVKRTVASIKPTFFTEWLGNNDVLGFATAGAAANSVTPAATFTANTKLVLDALTAGGAKGVVATIPDVTNIPFFTTVGPSFRANLALNNTPVTVAPFIYTTGLLAPGQPNTRVLTAKLSDIGNAPGTAGNLLLTLTASPYLSLYGRATGKYWRDFYQQARPNLPPTYTLAQFLGPAALGGLAIDTTKAFGQDPANPFPSTLVLDPTEQASIVSTTNAFNTTLTTEANARNLAIFDANIFFRSVAASGFATNAVNNTAGYLSGNLFSLDGVHPTPRGYAVIANEMLRVINAKYGSTFQGVNANNYRGVVFP</sequence>
<proteinExistence type="predicted"/>
<dbReference type="Proteomes" id="UP000606003">
    <property type="component" value="Unassembled WGS sequence"/>
</dbReference>
<name>A0ABR8JYA2_9BACT</name>
<dbReference type="PROSITE" id="PS51257">
    <property type="entry name" value="PROKAR_LIPOPROTEIN"/>
    <property type="match status" value="1"/>
</dbReference>
<dbReference type="Gene3D" id="3.40.50.1110">
    <property type="entry name" value="SGNH hydrolase"/>
    <property type="match status" value="2"/>
</dbReference>
<keyword evidence="2" id="KW-1185">Reference proteome</keyword>
<accession>A0ABR8JYA2</accession>
<gene>
    <name evidence="1" type="ORF">IC234_15685</name>
</gene>
<protein>
    <submittedName>
        <fullName evidence="1">G-D-S-L family lipolytic protein</fullName>
    </submittedName>
</protein>
<organism evidence="1 2">
    <name type="scientific">Hymenobacter armeniacus</name>
    <dbReference type="NCBI Taxonomy" id="2771358"/>
    <lineage>
        <taxon>Bacteria</taxon>
        <taxon>Pseudomonadati</taxon>
        <taxon>Bacteroidota</taxon>
        <taxon>Cytophagia</taxon>
        <taxon>Cytophagales</taxon>
        <taxon>Hymenobacteraceae</taxon>
        <taxon>Hymenobacter</taxon>
    </lineage>
</organism>
<dbReference type="EMBL" id="JACXAC010000005">
    <property type="protein sequence ID" value="MBD2723572.1"/>
    <property type="molecule type" value="Genomic_DNA"/>
</dbReference>
<dbReference type="RefSeq" id="WP_190926405.1">
    <property type="nucleotide sequence ID" value="NZ_JACXAC010000005.1"/>
</dbReference>
<dbReference type="InterPro" id="IPR036514">
    <property type="entry name" value="SGNH_hydro_sf"/>
</dbReference>
<comment type="caution">
    <text evidence="1">The sequence shown here is derived from an EMBL/GenBank/DDBJ whole genome shotgun (WGS) entry which is preliminary data.</text>
</comment>
<reference evidence="1 2" key="1">
    <citation type="submission" date="2020-09" db="EMBL/GenBank/DDBJ databases">
        <authorList>
            <person name="Kim M.K."/>
        </authorList>
    </citation>
    <scope>NUCLEOTIDE SEQUENCE [LARGE SCALE GENOMIC DNA]</scope>
    <source>
        <strain evidence="1 2">BT189</strain>
    </source>
</reference>
<evidence type="ECO:0000313" key="1">
    <source>
        <dbReference type="EMBL" id="MBD2723572.1"/>
    </source>
</evidence>
<evidence type="ECO:0000313" key="2">
    <source>
        <dbReference type="Proteomes" id="UP000606003"/>
    </source>
</evidence>